<sequence>MSTASIRRIRAALAGITIAASLAACSGVPSAVPSAERLATDGSGPQLQGAGGPAGSIPDDVCTSIPKLGRLEELLKLEGLAAGKGPVGKQCSAKNRDGYGVTFGMDRGNTLADWAAADDEVNVAGEDRLSYRGSQYGTFRNGITYYVAYSSEKTMGRDEFKTLMKSMLAAWGHS</sequence>
<comment type="caution">
    <text evidence="3">The sequence shown here is derived from an EMBL/GenBank/DDBJ whole genome shotgun (WGS) entry which is preliminary data.</text>
</comment>
<feature type="signal peptide" evidence="2">
    <location>
        <begin position="1"/>
        <end position="23"/>
    </location>
</feature>
<evidence type="ECO:0000313" key="3">
    <source>
        <dbReference type="EMBL" id="MDR6269372.1"/>
    </source>
</evidence>
<organism evidence="3 4">
    <name type="scientific">Arthrobacter russicus</name>
    <dbReference type="NCBI Taxonomy" id="172040"/>
    <lineage>
        <taxon>Bacteria</taxon>
        <taxon>Bacillati</taxon>
        <taxon>Actinomycetota</taxon>
        <taxon>Actinomycetes</taxon>
        <taxon>Micrococcales</taxon>
        <taxon>Micrococcaceae</taxon>
        <taxon>Arthrobacter</taxon>
    </lineage>
</organism>
<evidence type="ECO:0000256" key="2">
    <source>
        <dbReference type="SAM" id="SignalP"/>
    </source>
</evidence>
<keyword evidence="2" id="KW-0732">Signal</keyword>
<dbReference type="EMBL" id="JAVDQF010000001">
    <property type="protein sequence ID" value="MDR6269372.1"/>
    <property type="molecule type" value="Genomic_DNA"/>
</dbReference>
<keyword evidence="4" id="KW-1185">Reference proteome</keyword>
<reference evidence="3 4" key="1">
    <citation type="submission" date="2023-07" db="EMBL/GenBank/DDBJ databases">
        <title>Sequencing the genomes of 1000 actinobacteria strains.</title>
        <authorList>
            <person name="Klenk H.-P."/>
        </authorList>
    </citation>
    <scope>NUCLEOTIDE SEQUENCE [LARGE SCALE GENOMIC DNA]</scope>
    <source>
        <strain evidence="3 4">DSM 14555</strain>
    </source>
</reference>
<dbReference type="Proteomes" id="UP001185069">
    <property type="component" value="Unassembled WGS sequence"/>
</dbReference>
<evidence type="ECO:0000313" key="4">
    <source>
        <dbReference type="Proteomes" id="UP001185069"/>
    </source>
</evidence>
<dbReference type="RefSeq" id="WP_309797641.1">
    <property type="nucleotide sequence ID" value="NZ_BAAAHY010000005.1"/>
</dbReference>
<evidence type="ECO:0000256" key="1">
    <source>
        <dbReference type="SAM" id="MobiDB-lite"/>
    </source>
</evidence>
<evidence type="ECO:0008006" key="5">
    <source>
        <dbReference type="Google" id="ProtNLM"/>
    </source>
</evidence>
<feature type="region of interest" description="Disordered" evidence="1">
    <location>
        <begin position="35"/>
        <end position="58"/>
    </location>
</feature>
<gene>
    <name evidence="3" type="ORF">JOE69_001610</name>
</gene>
<protein>
    <recommendedName>
        <fullName evidence="5">DUF3558 domain-containing protein</fullName>
    </recommendedName>
</protein>
<feature type="chain" id="PRO_5047454271" description="DUF3558 domain-containing protein" evidence="2">
    <location>
        <begin position="24"/>
        <end position="174"/>
    </location>
</feature>
<accession>A0ABU1JDA2</accession>
<name>A0ABU1JDA2_9MICC</name>
<dbReference type="PROSITE" id="PS51257">
    <property type="entry name" value="PROKAR_LIPOPROTEIN"/>
    <property type="match status" value="1"/>
</dbReference>
<proteinExistence type="predicted"/>